<comment type="caution">
    <text evidence="2">The sequence shown here is derived from an EMBL/GenBank/DDBJ whole genome shotgun (WGS) entry which is preliminary data.</text>
</comment>
<dbReference type="EMBL" id="PQXI01000114">
    <property type="protein sequence ID" value="TGO24010.1"/>
    <property type="molecule type" value="Genomic_DNA"/>
</dbReference>
<sequence length="368" mass="42807">MAVTRSAHNKANNKSRNLAKQVAAKRVIPKKVTRKGIKISKKASDSIPRLRLLDLPLEIRQIIYKYVLVKENRIEIVSPLDTLSRSHPQRRKRKPPKGATSLLQVNKAIHHDAAQYFYENNHFVIRLSVNALHRLDTFTYTEKSITRANNHGFRCFLTRVPRFYVSCIKELTILISFALDYSVLWPCDFVSYRRSPSGAYISNSVLRQFQDMTTVTLRRFSSLRVANIIFNDVDNEREPLDSSRPMPHPWHSEQSLFNSFHNLFQHGNLEKITLRMDLKGDPRSYLFCPRHYRTSGGLVLCVIKDSMKRALRNQGGAWESPEINEIWMHIKDDILSPRDQRECKSVKGAFNGIFQRKKKLRQQKGFDT</sequence>
<dbReference type="AlphaFoldDB" id="A0A4Z1FKG8"/>
<evidence type="ECO:0000256" key="1">
    <source>
        <dbReference type="SAM" id="MobiDB-lite"/>
    </source>
</evidence>
<evidence type="ECO:0000313" key="3">
    <source>
        <dbReference type="Proteomes" id="UP000297910"/>
    </source>
</evidence>
<feature type="region of interest" description="Disordered" evidence="1">
    <location>
        <begin position="1"/>
        <end position="22"/>
    </location>
</feature>
<dbReference type="Proteomes" id="UP000297910">
    <property type="component" value="Unassembled WGS sequence"/>
</dbReference>
<evidence type="ECO:0008006" key="4">
    <source>
        <dbReference type="Google" id="ProtNLM"/>
    </source>
</evidence>
<accession>A0A4Z1FKG8</accession>
<name>A0A4Z1FKG8_9HELO</name>
<keyword evidence="3" id="KW-1185">Reference proteome</keyword>
<dbReference type="PANTHER" id="PTHR42085:SF2">
    <property type="entry name" value="F-BOX DOMAIN-CONTAINING PROTEIN"/>
    <property type="match status" value="1"/>
</dbReference>
<organism evidence="2 3">
    <name type="scientific">Botrytis paeoniae</name>
    <dbReference type="NCBI Taxonomy" id="278948"/>
    <lineage>
        <taxon>Eukaryota</taxon>
        <taxon>Fungi</taxon>
        <taxon>Dikarya</taxon>
        <taxon>Ascomycota</taxon>
        <taxon>Pezizomycotina</taxon>
        <taxon>Leotiomycetes</taxon>
        <taxon>Helotiales</taxon>
        <taxon>Sclerotiniaceae</taxon>
        <taxon>Botrytis</taxon>
    </lineage>
</organism>
<reference evidence="2 3" key="1">
    <citation type="submission" date="2017-12" db="EMBL/GenBank/DDBJ databases">
        <title>Comparative genomics of Botrytis spp.</title>
        <authorList>
            <person name="Valero-Jimenez C.A."/>
            <person name="Tapia P."/>
            <person name="Veloso J."/>
            <person name="Silva-Moreno E."/>
            <person name="Staats M."/>
            <person name="Valdes J.H."/>
            <person name="Van Kan J.A.L."/>
        </authorList>
    </citation>
    <scope>NUCLEOTIDE SEQUENCE [LARGE SCALE GENOMIC DNA]</scope>
    <source>
        <strain evidence="2 3">Bp0003</strain>
    </source>
</reference>
<dbReference type="PANTHER" id="PTHR42085">
    <property type="entry name" value="F-BOX DOMAIN-CONTAINING PROTEIN"/>
    <property type="match status" value="1"/>
</dbReference>
<evidence type="ECO:0000313" key="2">
    <source>
        <dbReference type="EMBL" id="TGO24010.1"/>
    </source>
</evidence>
<dbReference type="InterPro" id="IPR038883">
    <property type="entry name" value="AN11006-like"/>
</dbReference>
<gene>
    <name evidence="2" type="ORF">BPAE_0114g00040</name>
</gene>
<proteinExistence type="predicted"/>
<protein>
    <recommendedName>
        <fullName evidence="4">F-box domain-containing protein</fullName>
    </recommendedName>
</protein>